<gene>
    <name evidence="3" type="ORF">WMN62_17090</name>
</gene>
<feature type="transmembrane region" description="Helical" evidence="1">
    <location>
        <begin position="55"/>
        <end position="82"/>
    </location>
</feature>
<feature type="transmembrane region" description="Helical" evidence="1">
    <location>
        <begin position="183"/>
        <end position="202"/>
    </location>
</feature>
<keyword evidence="3" id="KW-0378">Hydrolase</keyword>
<dbReference type="EMBL" id="JBBLYY010000078">
    <property type="protein sequence ID" value="MEK0173193.1"/>
    <property type="molecule type" value="Genomic_DNA"/>
</dbReference>
<dbReference type="InterPro" id="IPR003675">
    <property type="entry name" value="Rce1/LyrA-like_dom"/>
</dbReference>
<feature type="transmembrane region" description="Helical" evidence="1">
    <location>
        <begin position="124"/>
        <end position="146"/>
    </location>
</feature>
<comment type="caution">
    <text evidence="3">The sequence shown here is derived from an EMBL/GenBank/DDBJ whole genome shotgun (WGS) entry which is preliminary data.</text>
</comment>
<dbReference type="Proteomes" id="UP001370299">
    <property type="component" value="Unassembled WGS sequence"/>
</dbReference>
<dbReference type="GO" id="GO:0016787">
    <property type="term" value="F:hydrolase activity"/>
    <property type="evidence" value="ECO:0007669"/>
    <property type="project" value="UniProtKB-KW"/>
</dbReference>
<evidence type="ECO:0000259" key="2">
    <source>
        <dbReference type="Pfam" id="PF02517"/>
    </source>
</evidence>
<feature type="transmembrane region" description="Helical" evidence="1">
    <location>
        <begin position="94"/>
        <end position="112"/>
    </location>
</feature>
<protein>
    <submittedName>
        <fullName evidence="3">CPBP family intramembrane glutamic endopeptidase</fullName>
        <ecNumber evidence="3">3.4.-.-</ecNumber>
    </submittedName>
</protein>
<feature type="transmembrane region" description="Helical" evidence="1">
    <location>
        <begin position="158"/>
        <end position="177"/>
    </location>
</feature>
<reference evidence="3 4" key="1">
    <citation type="submission" date="2024-03" db="EMBL/GenBank/DDBJ databases">
        <title>Whole genomes of four grape xylem sap localized bacterial endophytes.</title>
        <authorList>
            <person name="Kumar G."/>
            <person name="Savka M.A."/>
        </authorList>
    </citation>
    <scope>NUCLEOTIDE SEQUENCE [LARGE SCALE GENOMIC DNA]</scope>
    <source>
        <strain evidence="3 4">RIT_GXS8</strain>
    </source>
</reference>
<feature type="transmembrane region" description="Helical" evidence="1">
    <location>
        <begin position="20"/>
        <end position="43"/>
    </location>
</feature>
<feature type="transmembrane region" description="Helical" evidence="1">
    <location>
        <begin position="238"/>
        <end position="259"/>
    </location>
</feature>
<keyword evidence="4" id="KW-1185">Reference proteome</keyword>
<accession>A0ABU8YFA5</accession>
<proteinExistence type="predicted"/>
<feature type="transmembrane region" description="Helical" evidence="1">
    <location>
        <begin position="209"/>
        <end position="226"/>
    </location>
</feature>
<keyword evidence="1" id="KW-1133">Transmembrane helix</keyword>
<organism evidence="3 4">
    <name type="scientific">Curtobacterium citreum</name>
    <dbReference type="NCBI Taxonomy" id="2036"/>
    <lineage>
        <taxon>Bacteria</taxon>
        <taxon>Bacillati</taxon>
        <taxon>Actinomycetota</taxon>
        <taxon>Actinomycetes</taxon>
        <taxon>Micrococcales</taxon>
        <taxon>Microbacteriaceae</taxon>
        <taxon>Curtobacterium</taxon>
    </lineage>
</organism>
<evidence type="ECO:0000313" key="4">
    <source>
        <dbReference type="Proteomes" id="UP001370299"/>
    </source>
</evidence>
<dbReference type="Pfam" id="PF02517">
    <property type="entry name" value="Rce1-like"/>
    <property type="match status" value="1"/>
</dbReference>
<keyword evidence="1" id="KW-0812">Transmembrane</keyword>
<keyword evidence="1" id="KW-0472">Membrane</keyword>
<dbReference type="EC" id="3.4.-.-" evidence="3"/>
<dbReference type="RefSeq" id="WP_340196225.1">
    <property type="nucleotide sequence ID" value="NZ_JBBKAP010000021.1"/>
</dbReference>
<evidence type="ECO:0000313" key="3">
    <source>
        <dbReference type="EMBL" id="MEK0173193.1"/>
    </source>
</evidence>
<evidence type="ECO:0000256" key="1">
    <source>
        <dbReference type="SAM" id="Phobius"/>
    </source>
</evidence>
<name>A0ABU8YFA5_9MICO</name>
<sequence length="279" mass="30520">MNTTAQRSGWARFWDHGRWWKALVLAVGYLAIYEPASLLMAPFVPYIGDEDSTSYVLVLIVVPVLIGGLVLVGFGASVGWLRSTFERQPIRGRGWMWIAIVVVLLFNVLRFASIDYSAAGFDWVAAWLLAGLVIGFSEELLTRGYVVRIMRSSGHSEVAVGLVSAALFALLHGSNLFTGQALGPTLLQMVYTFFFGFCMYLALRVTRTIVAPILLHASTDPSIFMQGTHPAVGGIGSLAQLGNIAVVLVGVVLLIVFLISERRIRHHDQIMLSNPVRGS</sequence>
<feature type="domain" description="CAAX prenyl protease 2/Lysostaphin resistance protein A-like" evidence="2">
    <location>
        <begin position="123"/>
        <end position="220"/>
    </location>
</feature>